<dbReference type="Pfam" id="PF03695">
    <property type="entry name" value="UPF0149"/>
    <property type="match status" value="1"/>
</dbReference>
<dbReference type="InterPro" id="IPR036255">
    <property type="entry name" value="YgfB-like_sf"/>
</dbReference>
<protein>
    <submittedName>
        <fullName evidence="2">UPF0149 family protein</fullName>
    </submittedName>
</protein>
<dbReference type="Gene3D" id="1.20.120.740">
    <property type="entry name" value="YgfB uncharacterised protein family UPF0149, PF03695"/>
    <property type="match status" value="1"/>
</dbReference>
<proteinExistence type="inferred from homology"/>
<evidence type="ECO:0000313" key="3">
    <source>
        <dbReference type="Proteomes" id="UP000320431"/>
    </source>
</evidence>
<reference evidence="2 3" key="1">
    <citation type="submission" date="2019-10" db="EMBL/GenBank/DDBJ databases">
        <title>Lysobacter alkalisoli sp. nov., isolated from saline-alkaline soil.</title>
        <authorList>
            <person name="Sun J.-Q."/>
        </authorList>
    </citation>
    <scope>NUCLEOTIDE SEQUENCE [LARGE SCALE GENOMIC DNA]</scope>
    <source>
        <strain evidence="2 3">KCTC 42381</strain>
    </source>
</reference>
<dbReference type="Proteomes" id="UP000320431">
    <property type="component" value="Unassembled WGS sequence"/>
</dbReference>
<dbReference type="InterPro" id="IPR011978">
    <property type="entry name" value="YgfB-like"/>
</dbReference>
<name>A0A508B7B3_9GAMM</name>
<dbReference type="PANTHER" id="PTHR37528:SF1">
    <property type="entry name" value="UPF0149 PROTEIN YGFB"/>
    <property type="match status" value="1"/>
</dbReference>
<organism evidence="2 3">
    <name type="scientific">Marilutibacter maris</name>
    <dbReference type="NCBI Taxonomy" id="1605891"/>
    <lineage>
        <taxon>Bacteria</taxon>
        <taxon>Pseudomonadati</taxon>
        <taxon>Pseudomonadota</taxon>
        <taxon>Gammaproteobacteria</taxon>
        <taxon>Lysobacterales</taxon>
        <taxon>Lysobacteraceae</taxon>
        <taxon>Marilutibacter</taxon>
    </lineage>
</organism>
<accession>A0A508B7B3</accession>
<dbReference type="PROSITE" id="PS51257">
    <property type="entry name" value="PROKAR_LIPOPROTEIN"/>
    <property type="match status" value="1"/>
</dbReference>
<evidence type="ECO:0000256" key="1">
    <source>
        <dbReference type="ARBA" id="ARBA00038308"/>
    </source>
</evidence>
<dbReference type="GO" id="GO:0005829">
    <property type="term" value="C:cytosol"/>
    <property type="evidence" value="ECO:0007669"/>
    <property type="project" value="TreeGrafter"/>
</dbReference>
<gene>
    <name evidence="2" type="ORF">FKV24_002750</name>
</gene>
<sequence length="219" mass="23026">MVRAGTRRLSPGTGAAASICGCYTLAHPGFSHELPVSVAPDELPALNDVDAQIRRQSLALSASELHGSLCGWLAGGSTLKPDWLSRLLLDDSLPAPDPGSPFDRLAHGTAAQIGDRDFAFELLLPESDASLAERSGALFDWCRGFVGAFGLAAGAQPPLSEEGQEALADLARLAAAQAQDEGDDSDEEALVEIEEFVRVAALLLHGDCALAARDRQRLN</sequence>
<comment type="similarity">
    <text evidence="1">Belongs to the UPF0149 family.</text>
</comment>
<evidence type="ECO:0000313" key="2">
    <source>
        <dbReference type="EMBL" id="KAB8198290.1"/>
    </source>
</evidence>
<dbReference type="PANTHER" id="PTHR37528">
    <property type="entry name" value="UPF0149 PROTEIN YGFB"/>
    <property type="match status" value="1"/>
</dbReference>
<comment type="caution">
    <text evidence="2">The sequence shown here is derived from an EMBL/GenBank/DDBJ whole genome shotgun (WGS) entry which is preliminary data.</text>
</comment>
<dbReference type="SUPFAM" id="SSF101327">
    <property type="entry name" value="YgfB-like"/>
    <property type="match status" value="1"/>
</dbReference>
<dbReference type="AlphaFoldDB" id="A0A508B7B3"/>
<dbReference type="NCBIfam" id="NF003405">
    <property type="entry name" value="PRK04758.1"/>
    <property type="match status" value="1"/>
</dbReference>
<dbReference type="EMBL" id="VICD02000030">
    <property type="protein sequence ID" value="KAB8198290.1"/>
    <property type="molecule type" value="Genomic_DNA"/>
</dbReference>